<keyword evidence="3" id="KW-1185">Reference proteome</keyword>
<evidence type="ECO:0000313" key="3">
    <source>
        <dbReference type="Proteomes" id="UP001500185"/>
    </source>
</evidence>
<keyword evidence="1" id="KW-0732">Signal</keyword>
<evidence type="ECO:0008006" key="4">
    <source>
        <dbReference type="Google" id="ProtNLM"/>
    </source>
</evidence>
<gene>
    <name evidence="2" type="ORF">GCM10009433_08800</name>
</gene>
<evidence type="ECO:0000256" key="1">
    <source>
        <dbReference type="SAM" id="SignalP"/>
    </source>
</evidence>
<accession>A0ABN1K4V3</accession>
<organism evidence="2 3">
    <name type="scientific">Psychroflexus lacisalsi</name>
    <dbReference type="NCBI Taxonomy" id="503928"/>
    <lineage>
        <taxon>Bacteria</taxon>
        <taxon>Pseudomonadati</taxon>
        <taxon>Bacteroidota</taxon>
        <taxon>Flavobacteriia</taxon>
        <taxon>Flavobacteriales</taxon>
        <taxon>Flavobacteriaceae</taxon>
        <taxon>Psychroflexus</taxon>
    </lineage>
</organism>
<feature type="chain" id="PRO_5045940739" description="Cell wall anchor protein" evidence="1">
    <location>
        <begin position="21"/>
        <end position="478"/>
    </location>
</feature>
<dbReference type="RefSeq" id="WP_224453424.1">
    <property type="nucleotide sequence ID" value="NZ_BAAAGG010000005.1"/>
</dbReference>
<comment type="caution">
    <text evidence="2">The sequence shown here is derived from an EMBL/GenBank/DDBJ whole genome shotgun (WGS) entry which is preliminary data.</text>
</comment>
<dbReference type="EMBL" id="BAAAGG010000005">
    <property type="protein sequence ID" value="GAA0754834.1"/>
    <property type="molecule type" value="Genomic_DNA"/>
</dbReference>
<name>A0ABN1K4V3_9FLAO</name>
<feature type="signal peptide" evidence="1">
    <location>
        <begin position="1"/>
        <end position="20"/>
    </location>
</feature>
<dbReference type="Proteomes" id="UP001500185">
    <property type="component" value="Unassembled WGS sequence"/>
</dbReference>
<evidence type="ECO:0000313" key="2">
    <source>
        <dbReference type="EMBL" id="GAA0754834.1"/>
    </source>
</evidence>
<reference evidence="2 3" key="1">
    <citation type="journal article" date="2019" name="Int. J. Syst. Evol. Microbiol.">
        <title>The Global Catalogue of Microorganisms (GCM) 10K type strain sequencing project: providing services to taxonomists for standard genome sequencing and annotation.</title>
        <authorList>
            <consortium name="The Broad Institute Genomics Platform"/>
            <consortium name="The Broad Institute Genome Sequencing Center for Infectious Disease"/>
            <person name="Wu L."/>
            <person name="Ma J."/>
        </authorList>
    </citation>
    <scope>NUCLEOTIDE SEQUENCE [LARGE SCALE GENOMIC DNA]</scope>
    <source>
        <strain evidence="2 3">JCM 16231</strain>
    </source>
</reference>
<protein>
    <recommendedName>
        <fullName evidence="4">Cell wall anchor protein</fullName>
    </recommendedName>
</protein>
<sequence length="478" mass="51180">MKKSQKLFLIALFVFQIHYAQVGIGTEDPQTSSILEVESTEQGVLLPRMSTSQRTSIVDPANGLTVFDTDLQSYYFYNLDDSSWESLSSSRLNRVNLVLVKSQADFPDPSGGKITLDENTYYEINGIVSLNTPIELNGAYISGLDASEDVLLKSSGNVFEGTGGSIRNITIAGGGNAFSITSGTSLLVQNTIISGMGNVGSVSDVGFVFFSNVQYLSNSNGIVYTNITNLLLNNQAWQASNSGTFEKFVGNFDLIQKGSGFSTANGTSTAIDVSANPAVGVGVISGTVFSGSSESMINRYTTAQTNLNFAKEWFVQAPGIQDEYDDIATGNVYYDGTLNQGYGITSPTSITIPFKLTGGNAENNFAINLLRFSSITANNRLVYNGKEAGAFSVNASLSVRGTNSQGAFYSFFIRRNGTETLNRTNAIFYVENTTSVSSVSLSGTVVLEPDDFIEIWGQKLSGTGSGTLVIFSQNLNVN</sequence>
<proteinExistence type="predicted"/>